<dbReference type="AlphaFoldDB" id="A0A4Z2DJM5"/>
<reference evidence="1 2" key="1">
    <citation type="submission" date="2019-03" db="EMBL/GenBank/DDBJ databases">
        <title>An improved genome assembly of the fluke Schistosoma japonicum.</title>
        <authorList>
            <person name="Hu W."/>
            <person name="Luo F."/>
            <person name="Yin M."/>
            <person name="Mo X."/>
            <person name="Sun C."/>
            <person name="Wu Q."/>
            <person name="Zhu B."/>
            <person name="Xiang M."/>
            <person name="Wang J."/>
            <person name="Wang Y."/>
            <person name="Zhang T."/>
            <person name="Xu B."/>
            <person name="Zheng H."/>
            <person name="Feng Z."/>
        </authorList>
    </citation>
    <scope>NUCLEOTIDE SEQUENCE [LARGE SCALE GENOMIC DNA]</scope>
    <source>
        <strain evidence="1">HuSjv2</strain>
        <tissue evidence="1">Worms</tissue>
    </source>
</reference>
<name>A0A4Z2DJM5_SCHJA</name>
<sequence length="646" mass="76073">YIWPLPFPYPKNYSWTPINISTYPSVCITSQHKEYEKSFKMICQNSTIKINSNLMNLSKFYNNHIKNKFSINLIIKHNEKHNHSNDADLHKNKLEHSMELLDANYPNVFLEEIRQLTTTSTLHEMPMINSTSTLSVEHITCQCDILQKIINNRLLEIQSRLVYGDHLTLMMIEQIMFDLFEIQLPTRKILISDSQMDKLWMHIYNECIKYLQNGFIKCLSNQLTMDSTLKNNLQLFNEFDIPGSKHFNERWKEKLQIDKLKQNTLELDKQFLFFIHLIVLFNLYETWQNIVKITGTINAPEESSVYNPALLQWILTTRPRLVAAIHSYPTIQLMDNYQCKNFQINTACIDYLLLESINNLSDRIKMCIQKVDAYHLHLQNIIRLSLLNDQELEANNSLLKTVDNLKLGDSNTLNLLHTLCRWREILMKKLNRGHNFKRRLIYFSEKLHALIVNLKSAKNMETDDCVTIEKHLTYLHVIMNQTKQILYDLQTIEFQSSINYSINHINLINQFIVLNQQNIVQHILNNRLKYYLSKLYNPSTITRRLLHLCHIGTENCQKIINELICMLNFTGLPNSLNYSNDNNNNNNSKFLEYRYLEKSLFKVHVKSPGSNGVQKLFCKLSIVDKYCTEAQGYLRQQSTLFPLKST</sequence>
<dbReference type="EMBL" id="SKCS01000109">
    <property type="protein sequence ID" value="TNN16578.1"/>
    <property type="molecule type" value="Genomic_DNA"/>
</dbReference>
<gene>
    <name evidence="1" type="ORF">EWB00_000251</name>
</gene>
<organism evidence="1 2">
    <name type="scientific">Schistosoma japonicum</name>
    <name type="common">Blood fluke</name>
    <dbReference type="NCBI Taxonomy" id="6182"/>
    <lineage>
        <taxon>Eukaryota</taxon>
        <taxon>Metazoa</taxon>
        <taxon>Spiralia</taxon>
        <taxon>Lophotrochozoa</taxon>
        <taxon>Platyhelminthes</taxon>
        <taxon>Trematoda</taxon>
        <taxon>Digenea</taxon>
        <taxon>Strigeidida</taxon>
        <taxon>Schistosomatoidea</taxon>
        <taxon>Schistosomatidae</taxon>
        <taxon>Schistosoma</taxon>
    </lineage>
</organism>
<feature type="non-terminal residue" evidence="1">
    <location>
        <position position="1"/>
    </location>
</feature>
<proteinExistence type="predicted"/>
<dbReference type="Proteomes" id="UP000311919">
    <property type="component" value="Unassembled WGS sequence"/>
</dbReference>
<comment type="caution">
    <text evidence="1">The sequence shown here is derived from an EMBL/GenBank/DDBJ whole genome shotgun (WGS) entry which is preliminary data.</text>
</comment>
<evidence type="ECO:0000313" key="1">
    <source>
        <dbReference type="EMBL" id="TNN16578.1"/>
    </source>
</evidence>
<keyword evidence="2" id="KW-1185">Reference proteome</keyword>
<accession>A0A4Z2DJM5</accession>
<dbReference type="OrthoDB" id="10403206at2759"/>
<protein>
    <submittedName>
        <fullName evidence="1">Uncharacterized protein</fullName>
    </submittedName>
</protein>
<evidence type="ECO:0000313" key="2">
    <source>
        <dbReference type="Proteomes" id="UP000311919"/>
    </source>
</evidence>